<feature type="domain" description="Aldehyde ferredoxin oxidoreductase C-terminal" evidence="1">
    <location>
        <begin position="1"/>
        <end position="263"/>
    </location>
</feature>
<evidence type="ECO:0000313" key="2">
    <source>
        <dbReference type="EMBL" id="GAH40949.1"/>
    </source>
</evidence>
<gene>
    <name evidence="2" type="ORF">S03H2_18734</name>
</gene>
<evidence type="ECO:0000259" key="1">
    <source>
        <dbReference type="Pfam" id="PF01314"/>
    </source>
</evidence>
<dbReference type="InterPro" id="IPR001203">
    <property type="entry name" value="OxRdtase_Ald_Fedxn_C"/>
</dbReference>
<proteinExistence type="predicted"/>
<dbReference type="InterPro" id="IPR036021">
    <property type="entry name" value="Tungsten_al_ferr_oxy-like_C"/>
</dbReference>
<comment type="caution">
    <text evidence="2">The sequence shown here is derived from an EMBL/GenBank/DDBJ whole genome shotgun (WGS) entry which is preliminary data.</text>
</comment>
<dbReference type="Gene3D" id="1.10.599.10">
    <property type="entry name" value="Aldehyde Ferredoxin Oxidoreductase Protein, subunit A, domain 3"/>
    <property type="match status" value="1"/>
</dbReference>
<feature type="non-terminal residue" evidence="2">
    <location>
        <position position="1"/>
    </location>
</feature>
<dbReference type="InterPro" id="IPR051919">
    <property type="entry name" value="W-dependent_AOR"/>
</dbReference>
<dbReference type="InterPro" id="IPR013985">
    <property type="entry name" value="Ald_Fedxn_OxRdtase_dom3"/>
</dbReference>
<reference evidence="2" key="1">
    <citation type="journal article" date="2014" name="Front. Microbiol.">
        <title>High frequency of phylogenetically diverse reductive dehalogenase-homologous genes in deep subseafloor sedimentary metagenomes.</title>
        <authorList>
            <person name="Kawai M."/>
            <person name="Futagami T."/>
            <person name="Toyoda A."/>
            <person name="Takaki Y."/>
            <person name="Nishi S."/>
            <person name="Hori S."/>
            <person name="Arai W."/>
            <person name="Tsubouchi T."/>
            <person name="Morono Y."/>
            <person name="Uchiyama I."/>
            <person name="Ito T."/>
            <person name="Fujiyama A."/>
            <person name="Inagaki F."/>
            <person name="Takami H."/>
        </authorList>
    </citation>
    <scope>NUCLEOTIDE SEQUENCE</scope>
    <source>
        <strain evidence="2">Expedition CK06-06</strain>
    </source>
</reference>
<protein>
    <recommendedName>
        <fullName evidence="1">Aldehyde ferredoxin oxidoreductase C-terminal domain-containing protein</fullName>
    </recommendedName>
</protein>
<dbReference type="GO" id="GO:0016625">
    <property type="term" value="F:oxidoreductase activity, acting on the aldehyde or oxo group of donors, iron-sulfur protein as acceptor"/>
    <property type="evidence" value="ECO:0007669"/>
    <property type="project" value="InterPro"/>
</dbReference>
<dbReference type="AlphaFoldDB" id="X1GH83"/>
<dbReference type="PANTHER" id="PTHR30038">
    <property type="entry name" value="ALDEHYDE FERREDOXIN OXIDOREDUCTASE"/>
    <property type="match status" value="1"/>
</dbReference>
<dbReference type="SUPFAM" id="SSF48310">
    <property type="entry name" value="Aldehyde ferredoxin oxidoreductase, C-terminal domains"/>
    <property type="match status" value="1"/>
</dbReference>
<dbReference type="EMBL" id="BARU01009738">
    <property type="protein sequence ID" value="GAH40949.1"/>
    <property type="molecule type" value="Genomic_DNA"/>
</dbReference>
<organism evidence="2">
    <name type="scientific">marine sediment metagenome</name>
    <dbReference type="NCBI Taxonomy" id="412755"/>
    <lineage>
        <taxon>unclassified sequences</taxon>
        <taxon>metagenomes</taxon>
        <taxon>ecological metagenomes</taxon>
    </lineage>
</organism>
<name>X1GH83_9ZZZZ</name>
<sequence>IIEANYLCNRLGMDTISCGVTIACAMELVEHGKLNTELAFGRSDLLLKTIEDIAYRRGLGDQIAEGSKRLSDRYGMPETSMQVKGLEFPAYDPRGMQGQGLLYATSNRGACHLRGNMLGPELLGSPKMLDRHVSSGKAGILIVLQHTNAVIDSIGMCKFVNYAIGDDFFTRLITAITGIEYEVQDLQLTGERIWNLERLYNLRAGFTHSDDTLPPRFMNEPLKEGGSAGHVVHLDEMLADYYRFRGWSQEGIPNPKKLTALGLEELAKEQTYA</sequence>
<dbReference type="PANTHER" id="PTHR30038:SF0">
    <property type="entry name" value="TUNGSTEN-CONTAINING ALDEHYDE FERREDOXIN OXIDOREDUCTASE"/>
    <property type="match status" value="1"/>
</dbReference>
<dbReference type="GO" id="GO:0051536">
    <property type="term" value="F:iron-sulfur cluster binding"/>
    <property type="evidence" value="ECO:0007669"/>
    <property type="project" value="InterPro"/>
</dbReference>
<accession>X1GH83</accession>
<dbReference type="GO" id="GO:0009055">
    <property type="term" value="F:electron transfer activity"/>
    <property type="evidence" value="ECO:0007669"/>
    <property type="project" value="InterPro"/>
</dbReference>
<dbReference type="Pfam" id="PF01314">
    <property type="entry name" value="AFOR_C"/>
    <property type="match status" value="1"/>
</dbReference>